<evidence type="ECO:0000313" key="2">
    <source>
        <dbReference type="Proteomes" id="UP001153148"/>
    </source>
</evidence>
<name>A0ABN7NR45_TIMPD</name>
<dbReference type="Proteomes" id="UP001153148">
    <property type="component" value="Unassembled WGS sequence"/>
</dbReference>
<organism evidence="1 2">
    <name type="scientific">Timema podura</name>
    <name type="common">Walking stick</name>
    <dbReference type="NCBI Taxonomy" id="61482"/>
    <lineage>
        <taxon>Eukaryota</taxon>
        <taxon>Metazoa</taxon>
        <taxon>Ecdysozoa</taxon>
        <taxon>Arthropoda</taxon>
        <taxon>Hexapoda</taxon>
        <taxon>Insecta</taxon>
        <taxon>Pterygota</taxon>
        <taxon>Neoptera</taxon>
        <taxon>Polyneoptera</taxon>
        <taxon>Phasmatodea</taxon>
        <taxon>Timematodea</taxon>
        <taxon>Timematoidea</taxon>
        <taxon>Timematidae</taxon>
        <taxon>Timema</taxon>
    </lineage>
</organism>
<dbReference type="InterPro" id="IPR039596">
    <property type="entry name" value="GAS1"/>
</dbReference>
<evidence type="ECO:0000313" key="1">
    <source>
        <dbReference type="EMBL" id="CAG2057098.1"/>
    </source>
</evidence>
<sequence length="119" mass="12755">CGTIIVCFVQVMSPLLAMVALWSVLRLGEASCEEARLKCAYRTGCGMALNKYFIGCSAVLHGATSTCPEVCQHALIALTSTEEGQDLMTLCCCDIPGVFAALQGLGRSYKHNSVRMFTP</sequence>
<keyword evidence="2" id="KW-1185">Reference proteome</keyword>
<comment type="caution">
    <text evidence="1">The sequence shown here is derived from an EMBL/GenBank/DDBJ whole genome shotgun (WGS) entry which is preliminary data.</text>
</comment>
<dbReference type="EMBL" id="CAJPIN010004869">
    <property type="protein sequence ID" value="CAG2057098.1"/>
    <property type="molecule type" value="Genomic_DNA"/>
</dbReference>
<accession>A0ABN7NR45</accession>
<gene>
    <name evidence="1" type="ORF">TPAB3V08_LOCUS4080</name>
</gene>
<protein>
    <submittedName>
        <fullName evidence="1">Uncharacterized protein</fullName>
    </submittedName>
</protein>
<reference evidence="1" key="1">
    <citation type="submission" date="2021-03" db="EMBL/GenBank/DDBJ databases">
        <authorList>
            <person name="Tran Van P."/>
        </authorList>
    </citation>
    <scope>NUCLEOTIDE SEQUENCE</scope>
</reference>
<feature type="non-terminal residue" evidence="1">
    <location>
        <position position="1"/>
    </location>
</feature>
<proteinExistence type="predicted"/>
<dbReference type="PANTHER" id="PTHR16840:SF3">
    <property type="entry name" value="GROWTH ARREST-SPECIFIC PROTEIN 1"/>
    <property type="match status" value="1"/>
</dbReference>
<dbReference type="PANTHER" id="PTHR16840">
    <property type="entry name" value="GROWTH ARREST-SPECIFIC PROTEIN 1"/>
    <property type="match status" value="1"/>
</dbReference>